<proteinExistence type="predicted"/>
<dbReference type="Pfam" id="PF05402">
    <property type="entry name" value="PqqD"/>
    <property type="match status" value="1"/>
</dbReference>
<evidence type="ECO:0000313" key="1">
    <source>
        <dbReference type="EMBL" id="MBF0970425.1"/>
    </source>
</evidence>
<gene>
    <name evidence="1" type="ORF">HXK21_05225</name>
</gene>
<protein>
    <submittedName>
        <fullName evidence="1">PqqD family protein</fullName>
    </submittedName>
</protein>
<name>A0A929RW86_9BACT</name>
<dbReference type="InterPro" id="IPR008792">
    <property type="entry name" value="PQQD"/>
</dbReference>
<sequence>MRIKPNFELRDICDQKVIIAQGIENIDFNQMIVLNESSAYLWEQIVGKSFTEADMVALLCDAYDIDEATAINDIKNFIQTLRDLNLLVD</sequence>
<dbReference type="EMBL" id="JABZGR010000013">
    <property type="protein sequence ID" value="MBF0970425.1"/>
    <property type="molecule type" value="Genomic_DNA"/>
</dbReference>
<comment type="caution">
    <text evidence="1">The sequence shown here is derived from an EMBL/GenBank/DDBJ whole genome shotgun (WGS) entry which is preliminary data.</text>
</comment>
<evidence type="ECO:0000313" key="2">
    <source>
        <dbReference type="Proteomes" id="UP000704068"/>
    </source>
</evidence>
<reference evidence="1" key="1">
    <citation type="submission" date="2020-04" db="EMBL/GenBank/DDBJ databases">
        <title>Deep metagenomics examines the oral microbiome during advanced dental caries in children, revealing novel taxa and co-occurrences with host molecules.</title>
        <authorList>
            <person name="Baker J.L."/>
            <person name="Morton J.T."/>
            <person name="Dinis M."/>
            <person name="Alvarez R."/>
            <person name="Tran N.C."/>
            <person name="Knight R."/>
            <person name="Edlund A."/>
        </authorList>
    </citation>
    <scope>NUCLEOTIDE SEQUENCE</scope>
    <source>
        <strain evidence="1">JCVI_34_bin.1</strain>
    </source>
</reference>
<organism evidence="1 2">
    <name type="scientific">Alloprevotella tannerae</name>
    <dbReference type="NCBI Taxonomy" id="76122"/>
    <lineage>
        <taxon>Bacteria</taxon>
        <taxon>Pseudomonadati</taxon>
        <taxon>Bacteroidota</taxon>
        <taxon>Bacteroidia</taxon>
        <taxon>Bacteroidales</taxon>
        <taxon>Prevotellaceae</taxon>
        <taxon>Alloprevotella</taxon>
    </lineage>
</organism>
<dbReference type="InterPro" id="IPR041881">
    <property type="entry name" value="PqqD_sf"/>
</dbReference>
<dbReference type="AlphaFoldDB" id="A0A929RW86"/>
<dbReference type="Gene3D" id="1.10.10.1150">
    <property type="entry name" value="Coenzyme PQQ synthesis protein D (PqqD)"/>
    <property type="match status" value="1"/>
</dbReference>
<dbReference type="RefSeq" id="WP_303763844.1">
    <property type="nucleotide sequence ID" value="NZ_JABZGR010000013.1"/>
</dbReference>
<accession>A0A929RW86</accession>
<dbReference type="Proteomes" id="UP000704068">
    <property type="component" value="Unassembled WGS sequence"/>
</dbReference>